<comment type="subcellular location">
    <subcellularLocation>
        <location evidence="1">Cell outer membrane</location>
        <topology evidence="1">Multi-pass membrane protein</topology>
    </subcellularLocation>
</comment>
<feature type="chain" id="PRO_5021328087" evidence="2">
    <location>
        <begin position="40"/>
        <end position="1084"/>
    </location>
</feature>
<sequence length="1084" mass="120156">MRPFYDCIKSHWLLRIVHCTFAALCCIILLCSTAGTVSAQTKVTITGTVADTAGLKIIGASIVAENRKNLATVTDVNGNFVVNADAGTVFRVTYVGYKETNFTVLAGKTIYPIIIREAKNEFADVVVTAYGRKQRKEAVVGSVTTVSPGDLKIPASNLTNALAGQVAGVIAYQPSGQPGQDNASFFIRGVTTFGYKKDPLILIDNVELSASDLARLQVDDIASFSILKDASATALYGARGANGVILVTTKEGKVGKPVINARVENSTSQSVKNLELADPITYMKLFNEATITRDPLSPLPFSQNKIINTQATLDKAPGSNQYVYPAVDWIKTLFKDRTNTQRADMSVSGGGGVAKYYVSGSYNVDHGILREDIQNNNNNNINFKNYQLRSNVNINLSKSTEMIVRLVGTFNEYNGPLTSDASFSTDLYNIAMHTSPVLFPASYPADDANQNTKHILFGNAVAPGSTAQSNNIGYVNPYAALLRGHKNFSQSRMSAQLELNQNLDFLTSGLNFHGLFHTNRYSYFESSMGYSPFYYNIGSYDKQTNQYTLSWLNSQPGAATEYLSYYRDPNTSQLNTYLFFQGVMDYSKRFGDHNISSSLIGTRQQTLYGNAGSLFTSLPYRNLTVAGRATYSFKSRYFLEFNFGYNGTERFSSNHRWGFFPTIGGSWIISEEKFMRNLDNAISRMKVRASYGTVGNDQIGAQRFFYLSDVNLNGGNPAVFGTNNGYGRNGVQVYNYANTDITWETSRQLNLGLELTLFKNWNIVAEVYKYHRYNILQQRSAIPTTMGLESGVSANFGTANSKGIDFQTDYKQSLGGSGWIQARGNFTLATTKYDKYEEPQYAEAYRYQSGQDINRNYGYIAERLFVDDNEARNSPTQIFSTNGIAPKGGDIKYRDLNGDGKIDGADQTYIGYPTIPQIVYGYGLSGGYKGFDLSAFFQGQAQVSFFIDPSRTSPFIQSPDGAYSSGNTQLLKAFADDHWSVDNQNLYAQYPRLGVTGNQIENNRQASTWWMRDGSFLRLKSVEFGYSLPASLTKRLGMTKARIYFNGLNLFTWSPFKLWDPEIGGNGFSYPIQKVFNIGLNVNL</sequence>
<dbReference type="AlphaFoldDB" id="A0A4Y8SKD7"/>
<evidence type="ECO:0000313" key="4">
    <source>
        <dbReference type="EMBL" id="TFF39130.1"/>
    </source>
</evidence>
<evidence type="ECO:0000259" key="3">
    <source>
        <dbReference type="Pfam" id="PF07715"/>
    </source>
</evidence>
<accession>A0A4Y8SKD7</accession>
<dbReference type="InterPro" id="IPR012910">
    <property type="entry name" value="Plug_dom"/>
</dbReference>
<dbReference type="InterPro" id="IPR037066">
    <property type="entry name" value="Plug_dom_sf"/>
</dbReference>
<reference evidence="4 5" key="1">
    <citation type="journal article" date="2017" name="Int. J. Syst. Evol. Microbiol.">
        <title>Mucilaginibacterpsychrotolerans sp. nov., isolated from peatlands.</title>
        <authorList>
            <person name="Deng Y."/>
            <person name="Shen L."/>
            <person name="Xu B."/>
            <person name="Liu Y."/>
            <person name="Gu Z."/>
            <person name="Liu H."/>
            <person name="Zhou Y."/>
        </authorList>
    </citation>
    <scope>NUCLEOTIDE SEQUENCE [LARGE SCALE GENOMIC DNA]</scope>
    <source>
        <strain evidence="4 5">NH7-4</strain>
    </source>
</reference>
<protein>
    <submittedName>
        <fullName evidence="4">TonB-dependent receptor</fullName>
    </submittedName>
</protein>
<keyword evidence="1" id="KW-0813">Transport</keyword>
<gene>
    <name evidence="4" type="ORF">E2R66_05755</name>
</gene>
<dbReference type="InterPro" id="IPR023996">
    <property type="entry name" value="TonB-dep_OMP_SusC/RagA"/>
</dbReference>
<dbReference type="FunFam" id="2.170.130.10:FF:000003">
    <property type="entry name" value="SusC/RagA family TonB-linked outer membrane protein"/>
    <property type="match status" value="1"/>
</dbReference>
<evidence type="ECO:0000313" key="5">
    <source>
        <dbReference type="Proteomes" id="UP000297540"/>
    </source>
</evidence>
<feature type="domain" description="TonB-dependent receptor plug" evidence="3">
    <location>
        <begin position="136"/>
        <end position="244"/>
    </location>
</feature>
<dbReference type="GO" id="GO:0009279">
    <property type="term" value="C:cell outer membrane"/>
    <property type="evidence" value="ECO:0007669"/>
    <property type="project" value="UniProtKB-SubCell"/>
</dbReference>
<dbReference type="Pfam" id="PF13715">
    <property type="entry name" value="CarbopepD_reg_2"/>
    <property type="match status" value="1"/>
</dbReference>
<dbReference type="Pfam" id="PF07715">
    <property type="entry name" value="Plug"/>
    <property type="match status" value="1"/>
</dbReference>
<dbReference type="PROSITE" id="PS52016">
    <property type="entry name" value="TONB_DEPENDENT_REC_3"/>
    <property type="match status" value="1"/>
</dbReference>
<keyword evidence="1" id="KW-0812">Transmembrane</keyword>
<dbReference type="InterPro" id="IPR023997">
    <property type="entry name" value="TonB-dep_OMP_SusC/RagA_CS"/>
</dbReference>
<organism evidence="4 5">
    <name type="scientific">Mucilaginibacter psychrotolerans</name>
    <dbReference type="NCBI Taxonomy" id="1524096"/>
    <lineage>
        <taxon>Bacteria</taxon>
        <taxon>Pseudomonadati</taxon>
        <taxon>Bacteroidota</taxon>
        <taxon>Sphingobacteriia</taxon>
        <taxon>Sphingobacteriales</taxon>
        <taxon>Sphingobacteriaceae</taxon>
        <taxon>Mucilaginibacter</taxon>
    </lineage>
</organism>
<dbReference type="InterPro" id="IPR008969">
    <property type="entry name" value="CarboxyPept-like_regulatory"/>
</dbReference>
<dbReference type="InterPro" id="IPR039426">
    <property type="entry name" value="TonB-dep_rcpt-like"/>
</dbReference>
<keyword evidence="1" id="KW-0472">Membrane</keyword>
<keyword evidence="2" id="KW-0732">Signal</keyword>
<keyword evidence="4" id="KW-0675">Receptor</keyword>
<dbReference type="NCBIfam" id="TIGR04057">
    <property type="entry name" value="SusC_RagA_signa"/>
    <property type="match status" value="1"/>
</dbReference>
<comment type="similarity">
    <text evidence="1">Belongs to the TonB-dependent receptor family.</text>
</comment>
<dbReference type="NCBIfam" id="TIGR04056">
    <property type="entry name" value="OMP_RagA_SusC"/>
    <property type="match status" value="1"/>
</dbReference>
<keyword evidence="1" id="KW-1134">Transmembrane beta strand</keyword>
<proteinExistence type="inferred from homology"/>
<feature type="signal peptide" evidence="2">
    <location>
        <begin position="1"/>
        <end position="39"/>
    </location>
</feature>
<dbReference type="SUPFAM" id="SSF56935">
    <property type="entry name" value="Porins"/>
    <property type="match status" value="1"/>
</dbReference>
<name>A0A4Y8SKD7_9SPHI</name>
<dbReference type="SUPFAM" id="SSF49464">
    <property type="entry name" value="Carboxypeptidase regulatory domain-like"/>
    <property type="match status" value="1"/>
</dbReference>
<dbReference type="EMBL" id="SOZE01000004">
    <property type="protein sequence ID" value="TFF39130.1"/>
    <property type="molecule type" value="Genomic_DNA"/>
</dbReference>
<dbReference type="Proteomes" id="UP000297540">
    <property type="component" value="Unassembled WGS sequence"/>
</dbReference>
<dbReference type="RefSeq" id="WP_133227938.1">
    <property type="nucleotide sequence ID" value="NZ_SOZE01000004.1"/>
</dbReference>
<evidence type="ECO:0000256" key="1">
    <source>
        <dbReference type="PROSITE-ProRule" id="PRU01360"/>
    </source>
</evidence>
<keyword evidence="5" id="KW-1185">Reference proteome</keyword>
<comment type="caution">
    <text evidence="4">The sequence shown here is derived from an EMBL/GenBank/DDBJ whole genome shotgun (WGS) entry which is preliminary data.</text>
</comment>
<dbReference type="Gene3D" id="2.170.130.10">
    <property type="entry name" value="TonB-dependent receptor, plug domain"/>
    <property type="match status" value="1"/>
</dbReference>
<keyword evidence="1" id="KW-0998">Cell outer membrane</keyword>
<dbReference type="OrthoDB" id="603589at2"/>
<evidence type="ECO:0000256" key="2">
    <source>
        <dbReference type="SAM" id="SignalP"/>
    </source>
</evidence>